<sequence>MKSNHSFSVTFFVRRDREAFGKAPLSVRITVDGRAVFFATKKTVEISKWNQKAQRLKGTDQESISVRDRIRFLTNEIGSAYDELRYKKEEVTAEKIRTKVEGDEDGKTITELMKYHLDGPGKLLAQGTLKNYYSTERFILEFLKKKKLKDIKLTKIDFKFLTEFSIYLRTKTPDKGQRICTNNTVMKHVERFQKLMGLALKFGWIVKDPFVFFKRNIVTKDREVLDDDELVGLQELQFTDPIQEVVRAMFIFSCYTGLTYSEISTLSVKHLTSDNDGGLWLEMNRQKTFHTTERKFLVPVLPIALQLIQKYRYNPESINKATIFPCTTNQYTNRVLKIIAIKAGIFKKLIFHMARHTFATTVTLGKGVSIESVSYMLGHSSIRTTQIYSKVKQKKVASEMKYLMMAQQVLLK</sequence>
<dbReference type="EMBL" id="SJSO01000026">
    <property type="protein sequence ID" value="TCD18111.1"/>
    <property type="molecule type" value="Genomic_DNA"/>
</dbReference>
<dbReference type="GO" id="GO:0006310">
    <property type="term" value="P:DNA recombination"/>
    <property type="evidence" value="ECO:0007669"/>
    <property type="project" value="UniProtKB-KW"/>
</dbReference>
<keyword evidence="3" id="KW-0233">DNA recombination</keyword>
<protein>
    <submittedName>
        <fullName evidence="5">Site-specific integrase</fullName>
    </submittedName>
</protein>
<dbReference type="AlphaFoldDB" id="A0A4R0PGP2"/>
<keyword evidence="6" id="KW-1185">Reference proteome</keyword>
<evidence type="ECO:0000313" key="6">
    <source>
        <dbReference type="Proteomes" id="UP000293925"/>
    </source>
</evidence>
<dbReference type="PANTHER" id="PTHR30349:SF64">
    <property type="entry name" value="PROPHAGE INTEGRASE INTD-RELATED"/>
    <property type="match status" value="1"/>
</dbReference>
<comment type="similarity">
    <text evidence="1">Belongs to the 'phage' integrase family.</text>
</comment>
<dbReference type="Gene3D" id="1.10.150.130">
    <property type="match status" value="1"/>
</dbReference>
<organism evidence="5 6">
    <name type="scientific">Pedobacter psychrodurus</name>
    <dbReference type="NCBI Taxonomy" id="2530456"/>
    <lineage>
        <taxon>Bacteria</taxon>
        <taxon>Pseudomonadati</taxon>
        <taxon>Bacteroidota</taxon>
        <taxon>Sphingobacteriia</taxon>
        <taxon>Sphingobacteriales</taxon>
        <taxon>Sphingobacteriaceae</taxon>
        <taxon>Pedobacter</taxon>
    </lineage>
</organism>
<name>A0A4R0PGP2_9SPHI</name>
<dbReference type="InterPro" id="IPR013762">
    <property type="entry name" value="Integrase-like_cat_sf"/>
</dbReference>
<feature type="domain" description="Tyr recombinase" evidence="4">
    <location>
        <begin position="220"/>
        <end position="401"/>
    </location>
</feature>
<dbReference type="RefSeq" id="WP_131533895.1">
    <property type="nucleotide sequence ID" value="NZ_SJSO01000026.1"/>
</dbReference>
<keyword evidence="2" id="KW-0238">DNA-binding</keyword>
<dbReference type="InterPro" id="IPR002104">
    <property type="entry name" value="Integrase_catalytic"/>
</dbReference>
<dbReference type="InterPro" id="IPR010998">
    <property type="entry name" value="Integrase_recombinase_N"/>
</dbReference>
<dbReference type="PROSITE" id="PS51898">
    <property type="entry name" value="TYR_RECOMBINASE"/>
    <property type="match status" value="1"/>
</dbReference>
<evidence type="ECO:0000256" key="3">
    <source>
        <dbReference type="ARBA" id="ARBA00023172"/>
    </source>
</evidence>
<comment type="caution">
    <text evidence="5">The sequence shown here is derived from an EMBL/GenBank/DDBJ whole genome shotgun (WGS) entry which is preliminary data.</text>
</comment>
<dbReference type="GO" id="GO:0003677">
    <property type="term" value="F:DNA binding"/>
    <property type="evidence" value="ECO:0007669"/>
    <property type="project" value="UniProtKB-KW"/>
</dbReference>
<gene>
    <name evidence="5" type="ORF">EZ456_21980</name>
</gene>
<dbReference type="InterPro" id="IPR011010">
    <property type="entry name" value="DNA_brk_join_enz"/>
</dbReference>
<dbReference type="InterPro" id="IPR035386">
    <property type="entry name" value="Arm-DNA-bind_5"/>
</dbReference>
<dbReference type="Pfam" id="PF00589">
    <property type="entry name" value="Phage_integrase"/>
    <property type="match status" value="1"/>
</dbReference>
<dbReference type="InterPro" id="IPR025269">
    <property type="entry name" value="SAM-like_dom"/>
</dbReference>
<dbReference type="OrthoDB" id="892893at2"/>
<accession>A0A4R0PGP2</accession>
<proteinExistence type="inferred from homology"/>
<dbReference type="CDD" id="cd01185">
    <property type="entry name" value="INTN1_C_like"/>
    <property type="match status" value="1"/>
</dbReference>
<dbReference type="Gene3D" id="1.10.443.10">
    <property type="entry name" value="Intergrase catalytic core"/>
    <property type="match status" value="1"/>
</dbReference>
<evidence type="ECO:0000256" key="1">
    <source>
        <dbReference type="ARBA" id="ARBA00008857"/>
    </source>
</evidence>
<dbReference type="SUPFAM" id="SSF56349">
    <property type="entry name" value="DNA breaking-rejoining enzymes"/>
    <property type="match status" value="1"/>
</dbReference>
<dbReference type="PANTHER" id="PTHR30349">
    <property type="entry name" value="PHAGE INTEGRASE-RELATED"/>
    <property type="match status" value="1"/>
</dbReference>
<evidence type="ECO:0000259" key="4">
    <source>
        <dbReference type="PROSITE" id="PS51898"/>
    </source>
</evidence>
<reference evidence="5 6" key="1">
    <citation type="submission" date="2019-02" db="EMBL/GenBank/DDBJ databases">
        <title>Pedobacter sp. RP-3-21 sp. nov., isolated from Arctic soil.</title>
        <authorList>
            <person name="Dahal R.H."/>
        </authorList>
    </citation>
    <scope>NUCLEOTIDE SEQUENCE [LARGE SCALE GENOMIC DNA]</scope>
    <source>
        <strain evidence="5 6">RP-3-21</strain>
    </source>
</reference>
<evidence type="ECO:0000256" key="2">
    <source>
        <dbReference type="ARBA" id="ARBA00023125"/>
    </source>
</evidence>
<evidence type="ECO:0000313" key="5">
    <source>
        <dbReference type="EMBL" id="TCD18111.1"/>
    </source>
</evidence>
<dbReference type="GO" id="GO:0015074">
    <property type="term" value="P:DNA integration"/>
    <property type="evidence" value="ECO:0007669"/>
    <property type="project" value="InterPro"/>
</dbReference>
<dbReference type="InterPro" id="IPR050090">
    <property type="entry name" value="Tyrosine_recombinase_XerCD"/>
</dbReference>
<dbReference type="Pfam" id="PF17293">
    <property type="entry name" value="Arm-DNA-bind_5"/>
    <property type="match status" value="1"/>
</dbReference>
<dbReference type="Proteomes" id="UP000293925">
    <property type="component" value="Unassembled WGS sequence"/>
</dbReference>
<dbReference type="Pfam" id="PF13102">
    <property type="entry name" value="Phage_int_SAM_5"/>
    <property type="match status" value="1"/>
</dbReference>